<evidence type="ECO:0000313" key="11">
    <source>
        <dbReference type="Proteomes" id="UP000286947"/>
    </source>
</evidence>
<dbReference type="InterPro" id="IPR043135">
    <property type="entry name" value="Fur_C"/>
</dbReference>
<comment type="cofactor">
    <cofactor evidence="7">
        <name>Zn(2+)</name>
        <dbReference type="ChEBI" id="CHEBI:29105"/>
    </cofactor>
    <text evidence="7">Binds 1 zinc ion per subunit.</text>
</comment>
<evidence type="ECO:0000256" key="2">
    <source>
        <dbReference type="ARBA" id="ARBA00022491"/>
    </source>
</evidence>
<keyword evidence="7 9" id="KW-0479">Metal-binding</keyword>
<feature type="binding site" evidence="8">
    <location>
        <position position="80"/>
    </location>
    <ligand>
        <name>Fe cation</name>
        <dbReference type="ChEBI" id="CHEBI:24875"/>
    </ligand>
</feature>
<dbReference type="GO" id="GO:0005737">
    <property type="term" value="C:cytoplasm"/>
    <property type="evidence" value="ECO:0007669"/>
    <property type="project" value="UniProtKB-SubCell"/>
</dbReference>
<dbReference type="InterPro" id="IPR036390">
    <property type="entry name" value="WH_DNA-bd_sf"/>
</dbReference>
<dbReference type="AlphaFoldDB" id="A0A433SBQ2"/>
<evidence type="ECO:0000256" key="1">
    <source>
        <dbReference type="ARBA" id="ARBA00007957"/>
    </source>
</evidence>
<keyword evidence="9" id="KW-0963">Cytoplasm</keyword>
<keyword evidence="8 9" id="KW-0408">Iron</keyword>
<comment type="cofactor">
    <cofactor evidence="8">
        <name>Mn(2+)</name>
        <dbReference type="ChEBI" id="CHEBI:29035"/>
    </cofactor>
    <cofactor evidence="8">
        <name>Fe(2+)</name>
        <dbReference type="ChEBI" id="CHEBI:29033"/>
    </cofactor>
    <text evidence="8">Binds 1 Mn(2+) or Fe(2+) ion per subunit.</text>
</comment>
<keyword evidence="6 9" id="KW-0804">Transcription</keyword>
<feature type="binding site" evidence="8">
    <location>
        <position position="115"/>
    </location>
    <ligand>
        <name>Fe cation</name>
        <dbReference type="ChEBI" id="CHEBI:24875"/>
    </ligand>
</feature>
<dbReference type="RefSeq" id="WP_404948039.1">
    <property type="nucleotide sequence ID" value="NZ_PQSP01000006.1"/>
</dbReference>
<evidence type="ECO:0000256" key="4">
    <source>
        <dbReference type="ARBA" id="ARBA00023015"/>
    </source>
</evidence>
<dbReference type="GO" id="GO:0045892">
    <property type="term" value="P:negative regulation of DNA-templated transcription"/>
    <property type="evidence" value="ECO:0007669"/>
    <property type="project" value="TreeGrafter"/>
</dbReference>
<accession>A0A433SBQ2</accession>
<dbReference type="PANTHER" id="PTHR33202">
    <property type="entry name" value="ZINC UPTAKE REGULATION PROTEIN"/>
    <property type="match status" value="1"/>
</dbReference>
<dbReference type="GO" id="GO:0003700">
    <property type="term" value="F:DNA-binding transcription factor activity"/>
    <property type="evidence" value="ECO:0007669"/>
    <property type="project" value="UniProtKB-UniRule"/>
</dbReference>
<dbReference type="GO" id="GO:0008270">
    <property type="term" value="F:zinc ion binding"/>
    <property type="evidence" value="ECO:0007669"/>
    <property type="project" value="TreeGrafter"/>
</dbReference>
<keyword evidence="2 9" id="KW-0678">Repressor</keyword>
<protein>
    <recommendedName>
        <fullName evidence="9">Ferric uptake regulation protein</fullName>
    </recommendedName>
</protein>
<evidence type="ECO:0000256" key="9">
    <source>
        <dbReference type="RuleBase" id="RU364037"/>
    </source>
</evidence>
<dbReference type="SUPFAM" id="SSF46785">
    <property type="entry name" value="Winged helix' DNA-binding domain"/>
    <property type="match status" value="1"/>
</dbReference>
<dbReference type="Proteomes" id="UP000286947">
    <property type="component" value="Unassembled WGS sequence"/>
</dbReference>
<keyword evidence="11" id="KW-1185">Reference proteome</keyword>
<feature type="binding site" evidence="7">
    <location>
        <position position="86"/>
    </location>
    <ligand>
        <name>Zn(2+)</name>
        <dbReference type="ChEBI" id="CHEBI:29105"/>
    </ligand>
</feature>
<reference evidence="10 11" key="1">
    <citation type="submission" date="2018-01" db="EMBL/GenBank/DDBJ databases">
        <title>Saezia sanguinis gen. nov., sp. nov., in the order Burkholderiales isolated from human blood.</title>
        <authorList>
            <person name="Medina-Pascual M.J."/>
            <person name="Valdezate S."/>
            <person name="Monzon S."/>
            <person name="Cuesta I."/>
            <person name="Carrasco G."/>
            <person name="Villalon P."/>
            <person name="Saez-Nieto J.A."/>
        </authorList>
    </citation>
    <scope>NUCLEOTIDE SEQUENCE [LARGE SCALE GENOMIC DNA]</scope>
    <source>
        <strain evidence="10 11">CNM695-12</strain>
    </source>
</reference>
<evidence type="ECO:0000256" key="5">
    <source>
        <dbReference type="ARBA" id="ARBA00023125"/>
    </source>
</evidence>
<gene>
    <name evidence="10" type="primary">zur</name>
    <name evidence="9" type="synonym">fur</name>
    <name evidence="10" type="ORF">CUZ56_02250</name>
</gene>
<dbReference type="PANTHER" id="PTHR33202:SF22">
    <property type="entry name" value="HYDROGEN PEROXIDE SENSITIVE REPRESSOR"/>
    <property type="match status" value="1"/>
</dbReference>
<feature type="binding site" evidence="7">
    <location>
        <position position="126"/>
    </location>
    <ligand>
        <name>Zn(2+)</name>
        <dbReference type="ChEBI" id="CHEBI:29105"/>
    </ligand>
</feature>
<dbReference type="GO" id="GO:1900376">
    <property type="term" value="P:regulation of secondary metabolite biosynthetic process"/>
    <property type="evidence" value="ECO:0007669"/>
    <property type="project" value="TreeGrafter"/>
</dbReference>
<feature type="binding site" evidence="7">
    <location>
        <position position="89"/>
    </location>
    <ligand>
        <name>Zn(2+)</name>
        <dbReference type="ChEBI" id="CHEBI:29105"/>
    </ligand>
</feature>
<name>A0A433SBQ2_9BURK</name>
<dbReference type="Pfam" id="PF01475">
    <property type="entry name" value="FUR"/>
    <property type="match status" value="1"/>
</dbReference>
<evidence type="ECO:0000256" key="3">
    <source>
        <dbReference type="ARBA" id="ARBA00022833"/>
    </source>
</evidence>
<evidence type="ECO:0000256" key="6">
    <source>
        <dbReference type="ARBA" id="ARBA00023163"/>
    </source>
</evidence>
<comment type="similarity">
    <text evidence="1 9">Belongs to the Fur family.</text>
</comment>
<comment type="caution">
    <text evidence="10">The sequence shown here is derived from an EMBL/GenBank/DDBJ whole genome shotgun (WGS) entry which is preliminary data.</text>
</comment>
<evidence type="ECO:0000256" key="8">
    <source>
        <dbReference type="PIRSR" id="PIRSR602481-2"/>
    </source>
</evidence>
<evidence type="ECO:0000256" key="7">
    <source>
        <dbReference type="PIRSR" id="PIRSR602481-1"/>
    </source>
</evidence>
<comment type="subcellular location">
    <subcellularLocation>
        <location evidence="9">Cytoplasm</location>
    </subcellularLocation>
</comment>
<dbReference type="GO" id="GO:0000976">
    <property type="term" value="F:transcription cis-regulatory region binding"/>
    <property type="evidence" value="ECO:0007669"/>
    <property type="project" value="TreeGrafter"/>
</dbReference>
<dbReference type="Gene3D" id="3.30.1490.190">
    <property type="match status" value="1"/>
</dbReference>
<dbReference type="Gene3D" id="1.10.10.10">
    <property type="entry name" value="Winged helix-like DNA-binding domain superfamily/Winged helix DNA-binding domain"/>
    <property type="match status" value="1"/>
</dbReference>
<proteinExistence type="inferred from homology"/>
<keyword evidence="3 7" id="KW-0862">Zinc</keyword>
<keyword evidence="4 9" id="KW-0805">Transcription regulation</keyword>
<feature type="binding site" evidence="7">
    <location>
        <position position="123"/>
    </location>
    <ligand>
        <name>Zn(2+)</name>
        <dbReference type="ChEBI" id="CHEBI:29105"/>
    </ligand>
</feature>
<comment type="subunit">
    <text evidence="9">Homodimer.</text>
</comment>
<sequence>MEQKRSTKQRTAMLAVLQDAKRPLTPQEVLMLAQQDVPALGIATVYRNLKVLIEEGSIRMVELPGEAARYEAIHHEHDDHHHHFLCTQCTRAFDVHGCAEDFASLLPPGFKVKSHEITLYGLCADCVKAEKKKKH</sequence>
<dbReference type="CDD" id="cd07153">
    <property type="entry name" value="Fur_like"/>
    <property type="match status" value="1"/>
</dbReference>
<evidence type="ECO:0000313" key="10">
    <source>
        <dbReference type="EMBL" id="RUS66171.1"/>
    </source>
</evidence>
<dbReference type="InterPro" id="IPR002481">
    <property type="entry name" value="FUR"/>
</dbReference>
<dbReference type="InterPro" id="IPR036388">
    <property type="entry name" value="WH-like_DNA-bd_sf"/>
</dbReference>
<keyword evidence="5 9" id="KW-0238">DNA-binding</keyword>
<dbReference type="EMBL" id="PQSP01000006">
    <property type="protein sequence ID" value="RUS66171.1"/>
    <property type="molecule type" value="Genomic_DNA"/>
</dbReference>
<organism evidence="10 11">
    <name type="scientific">Saezia sanguinis</name>
    <dbReference type="NCBI Taxonomy" id="1965230"/>
    <lineage>
        <taxon>Bacteria</taxon>
        <taxon>Pseudomonadati</taxon>
        <taxon>Pseudomonadota</taxon>
        <taxon>Betaproteobacteria</taxon>
        <taxon>Burkholderiales</taxon>
        <taxon>Saeziaceae</taxon>
        <taxon>Saezia</taxon>
    </lineage>
</organism>